<protein>
    <recommendedName>
        <fullName evidence="3">Pre-mRNA-splicing factor 18</fullName>
    </recommendedName>
</protein>
<dbReference type="EMBL" id="BDGX01000030">
    <property type="protein sequence ID" value="GAV51036.1"/>
    <property type="molecule type" value="Genomic_DNA"/>
</dbReference>
<feature type="region of interest" description="Disordered" evidence="8">
    <location>
        <begin position="18"/>
        <end position="72"/>
    </location>
</feature>
<evidence type="ECO:0000256" key="5">
    <source>
        <dbReference type="ARBA" id="ARBA00022728"/>
    </source>
</evidence>
<comment type="caution">
    <text evidence="10">The sequence shown here is derived from an EMBL/GenBank/DDBJ whole genome shotgun (WGS) entry which is preliminary data.</text>
</comment>
<gene>
    <name evidence="10" type="ORF">ZYGR_0AD02190</name>
</gene>
<evidence type="ECO:0000256" key="3">
    <source>
        <dbReference type="ARBA" id="ARBA00018242"/>
    </source>
</evidence>
<dbReference type="GO" id="GO:0046540">
    <property type="term" value="C:U4/U6 x U5 tri-snRNP complex"/>
    <property type="evidence" value="ECO:0007669"/>
    <property type="project" value="EnsemblFungi"/>
</dbReference>
<feature type="domain" description="Prp18" evidence="9">
    <location>
        <begin position="127"/>
        <end position="238"/>
    </location>
</feature>
<dbReference type="GO" id="GO:0071021">
    <property type="term" value="C:U2-type post-spliceosomal complex"/>
    <property type="evidence" value="ECO:0007669"/>
    <property type="project" value="EnsemblFungi"/>
</dbReference>
<dbReference type="OMA" id="PIGVTQI"/>
<dbReference type="Pfam" id="PF02840">
    <property type="entry name" value="Prp18"/>
    <property type="match status" value="1"/>
</dbReference>
<feature type="compositionally biased region" description="Basic and acidic residues" evidence="8">
    <location>
        <begin position="18"/>
        <end position="30"/>
    </location>
</feature>
<dbReference type="GO" id="GO:0071028">
    <property type="term" value="P:nuclear mRNA surveillance"/>
    <property type="evidence" value="ECO:0007669"/>
    <property type="project" value="EnsemblFungi"/>
</dbReference>
<evidence type="ECO:0000259" key="9">
    <source>
        <dbReference type="Pfam" id="PF02840"/>
    </source>
</evidence>
<accession>A0A1Q3A5M7</accession>
<evidence type="ECO:0000256" key="6">
    <source>
        <dbReference type="ARBA" id="ARBA00023187"/>
    </source>
</evidence>
<dbReference type="PANTHER" id="PTHR13007">
    <property type="entry name" value="PRE-MRNA SPLICING FACTOR-RELATED"/>
    <property type="match status" value="1"/>
</dbReference>
<proteinExistence type="inferred from homology"/>
<dbReference type="GO" id="GO:0005682">
    <property type="term" value="C:U5 snRNP"/>
    <property type="evidence" value="ECO:0007669"/>
    <property type="project" value="EnsemblFungi"/>
</dbReference>
<keyword evidence="6" id="KW-0508">mRNA splicing</keyword>
<evidence type="ECO:0000256" key="7">
    <source>
        <dbReference type="ARBA" id="ARBA00023242"/>
    </source>
</evidence>
<name>A0A1Q3A5M7_ZYGRO</name>
<dbReference type="Gene3D" id="1.20.940.10">
    <property type="entry name" value="Functional domain of the splicing factor Prp18"/>
    <property type="match status" value="1"/>
</dbReference>
<feature type="compositionally biased region" description="Polar residues" evidence="8">
    <location>
        <begin position="51"/>
        <end position="67"/>
    </location>
</feature>
<evidence type="ECO:0000256" key="2">
    <source>
        <dbReference type="ARBA" id="ARBA00008137"/>
    </source>
</evidence>
<dbReference type="GO" id="GO:0000350">
    <property type="term" value="P:generation of catalytic spliceosome for second transesterification step"/>
    <property type="evidence" value="ECO:0007669"/>
    <property type="project" value="EnsemblFungi"/>
</dbReference>
<dbReference type="SUPFAM" id="SSF47938">
    <property type="entry name" value="Functional domain of the splicing factor Prp18"/>
    <property type="match status" value="1"/>
</dbReference>
<keyword evidence="4" id="KW-0507">mRNA processing</keyword>
<evidence type="ECO:0000313" key="11">
    <source>
        <dbReference type="Proteomes" id="UP000187013"/>
    </source>
</evidence>
<evidence type="ECO:0000256" key="1">
    <source>
        <dbReference type="ARBA" id="ARBA00004123"/>
    </source>
</evidence>
<keyword evidence="5" id="KW-0747">Spliceosome</keyword>
<evidence type="ECO:0000313" key="10">
    <source>
        <dbReference type="EMBL" id="GAV51036.1"/>
    </source>
</evidence>
<comment type="subcellular location">
    <subcellularLocation>
        <location evidence="1">Nucleus</location>
    </subcellularLocation>
</comment>
<dbReference type="Proteomes" id="UP000187013">
    <property type="component" value="Unassembled WGS sequence"/>
</dbReference>
<dbReference type="InterPro" id="IPR004098">
    <property type="entry name" value="Prp18"/>
</dbReference>
<evidence type="ECO:0000256" key="8">
    <source>
        <dbReference type="SAM" id="MobiDB-lite"/>
    </source>
</evidence>
<comment type="similarity">
    <text evidence="2">Belongs to the PRP18 family.</text>
</comment>
<keyword evidence="7" id="KW-0539">Nucleus</keyword>
<evidence type="ECO:0000256" key="4">
    <source>
        <dbReference type="ARBA" id="ARBA00022664"/>
    </source>
</evidence>
<dbReference type="PANTHER" id="PTHR13007:SF19">
    <property type="entry name" value="PRE-MRNA-SPLICING FACTOR 18"/>
    <property type="match status" value="1"/>
</dbReference>
<dbReference type="GO" id="GO:0000386">
    <property type="term" value="F:second spliceosomal transesterification activity"/>
    <property type="evidence" value="ECO:0007669"/>
    <property type="project" value="EnsemblFungi"/>
</dbReference>
<dbReference type="InterPro" id="IPR039979">
    <property type="entry name" value="PRPF18"/>
</dbReference>
<dbReference type="AlphaFoldDB" id="A0A1Q3A5M7"/>
<dbReference type="eggNOG" id="KOG2808">
    <property type="taxonomic scope" value="Eukaryota"/>
</dbReference>
<reference evidence="10 11" key="1">
    <citation type="submission" date="2016-08" db="EMBL/GenBank/DDBJ databases">
        <title>Draft genome sequence of allopolyploid Zygosaccharomyces rouxii.</title>
        <authorList>
            <person name="Watanabe J."/>
            <person name="Uehara K."/>
            <person name="Mogi Y."/>
            <person name="Tsukioka Y."/>
        </authorList>
    </citation>
    <scope>NUCLEOTIDE SEQUENCE [LARGE SCALE GENOMIC DNA]</scope>
    <source>
        <strain evidence="10 11">NBRC 110957</strain>
    </source>
</reference>
<organism evidence="10 11">
    <name type="scientific">Zygosaccharomyces rouxii</name>
    <dbReference type="NCBI Taxonomy" id="4956"/>
    <lineage>
        <taxon>Eukaryota</taxon>
        <taxon>Fungi</taxon>
        <taxon>Dikarya</taxon>
        <taxon>Ascomycota</taxon>
        <taxon>Saccharomycotina</taxon>
        <taxon>Saccharomycetes</taxon>
        <taxon>Saccharomycetales</taxon>
        <taxon>Saccharomycetaceae</taxon>
        <taxon>Zygosaccharomyces</taxon>
    </lineage>
</organism>
<sequence length="244" mass="27801">MDIGNLLKAEIDKKKNALDLKNRQVEEEPRVASSLPAHPEQGEKSSDMLDLTQNNGHKAENASNPDESTLERLRTRPERIERAIEEDSQVSIDIDPVTIGDSERRQELSMQCNIYIHDLLKDWSNREYQPHLLPETAKCFFPLLVRLRKSNLDLDLLTSLATVLYHLQRDEFQQATESYMKLSIGNVAWPIGVTSVGIHARSAQSRIQGDHNVANIMVDDRTRLWITSVKRLITFRESCSVGSN</sequence>
<dbReference type="OrthoDB" id="10261918at2759"/>